<name>A0A327VKQ6_9BACT</name>
<keyword evidence="4" id="KW-0238">DNA-binding</keyword>
<proteinExistence type="predicted"/>
<dbReference type="InterPro" id="IPR001789">
    <property type="entry name" value="Sig_transdc_resp-reg_receiver"/>
</dbReference>
<dbReference type="EMBL" id="QLMA01000012">
    <property type="protein sequence ID" value="RAJ73758.1"/>
    <property type="molecule type" value="Genomic_DNA"/>
</dbReference>
<dbReference type="InterPro" id="IPR007492">
    <property type="entry name" value="LytTR_DNA-bd_dom"/>
</dbReference>
<dbReference type="Pfam" id="PF04397">
    <property type="entry name" value="LytTR"/>
    <property type="match status" value="1"/>
</dbReference>
<protein>
    <submittedName>
        <fullName evidence="4">DNA-binding LytR/AlgR family response regulator</fullName>
    </submittedName>
</protein>
<keyword evidence="1" id="KW-0597">Phosphoprotein</keyword>
<dbReference type="PANTHER" id="PTHR37299:SF1">
    <property type="entry name" value="STAGE 0 SPORULATION PROTEIN A HOMOLOG"/>
    <property type="match status" value="1"/>
</dbReference>
<dbReference type="PANTHER" id="PTHR37299">
    <property type="entry name" value="TRANSCRIPTIONAL REGULATOR-RELATED"/>
    <property type="match status" value="1"/>
</dbReference>
<feature type="domain" description="HTH LytTR-type" evidence="3">
    <location>
        <begin position="134"/>
        <end position="196"/>
    </location>
</feature>
<feature type="modified residue" description="4-aspartylphosphate" evidence="1">
    <location>
        <position position="54"/>
    </location>
</feature>
<evidence type="ECO:0000259" key="2">
    <source>
        <dbReference type="PROSITE" id="PS50110"/>
    </source>
</evidence>
<feature type="domain" description="Response regulatory" evidence="2">
    <location>
        <begin position="3"/>
        <end position="114"/>
    </location>
</feature>
<dbReference type="PROSITE" id="PS50110">
    <property type="entry name" value="RESPONSE_REGULATORY"/>
    <property type="match status" value="1"/>
</dbReference>
<dbReference type="PROSITE" id="PS50930">
    <property type="entry name" value="HTH_LYTTR"/>
    <property type="match status" value="1"/>
</dbReference>
<dbReference type="Gene3D" id="2.40.50.1020">
    <property type="entry name" value="LytTr DNA-binding domain"/>
    <property type="match status" value="1"/>
</dbReference>
<gene>
    <name evidence="4" type="ORF">CLV59_11299</name>
</gene>
<dbReference type="SMART" id="SM00448">
    <property type="entry name" value="REC"/>
    <property type="match status" value="1"/>
</dbReference>
<dbReference type="RefSeq" id="WP_111595388.1">
    <property type="nucleotide sequence ID" value="NZ_QLMA01000012.1"/>
</dbReference>
<dbReference type="GO" id="GO:0003677">
    <property type="term" value="F:DNA binding"/>
    <property type="evidence" value="ECO:0007669"/>
    <property type="project" value="UniProtKB-KW"/>
</dbReference>
<evidence type="ECO:0000259" key="3">
    <source>
        <dbReference type="PROSITE" id="PS50930"/>
    </source>
</evidence>
<dbReference type="OrthoDB" id="9787344at2"/>
<dbReference type="InterPro" id="IPR046947">
    <property type="entry name" value="LytR-like"/>
</dbReference>
<reference evidence="4 5" key="1">
    <citation type="submission" date="2018-06" db="EMBL/GenBank/DDBJ databases">
        <title>Genomic Encyclopedia of Archaeal and Bacterial Type Strains, Phase II (KMG-II): from individual species to whole genera.</title>
        <authorList>
            <person name="Goeker M."/>
        </authorList>
    </citation>
    <scope>NUCLEOTIDE SEQUENCE [LARGE SCALE GENOMIC DNA]</scope>
    <source>
        <strain evidence="4 5">DSM 29821</strain>
    </source>
</reference>
<dbReference type="Gene3D" id="3.40.50.2300">
    <property type="match status" value="1"/>
</dbReference>
<evidence type="ECO:0000256" key="1">
    <source>
        <dbReference type="PROSITE-ProRule" id="PRU00169"/>
    </source>
</evidence>
<evidence type="ECO:0000313" key="5">
    <source>
        <dbReference type="Proteomes" id="UP000249819"/>
    </source>
</evidence>
<organism evidence="4 5">
    <name type="scientific">Chitinophaga dinghuensis</name>
    <dbReference type="NCBI Taxonomy" id="1539050"/>
    <lineage>
        <taxon>Bacteria</taxon>
        <taxon>Pseudomonadati</taxon>
        <taxon>Bacteroidota</taxon>
        <taxon>Chitinophagia</taxon>
        <taxon>Chitinophagales</taxon>
        <taxon>Chitinophagaceae</taxon>
        <taxon>Chitinophaga</taxon>
    </lineage>
</organism>
<dbReference type="AlphaFoldDB" id="A0A327VKQ6"/>
<dbReference type="Proteomes" id="UP000249819">
    <property type="component" value="Unassembled WGS sequence"/>
</dbReference>
<dbReference type="SMART" id="SM00850">
    <property type="entry name" value="LytTR"/>
    <property type="match status" value="1"/>
</dbReference>
<evidence type="ECO:0000313" key="4">
    <source>
        <dbReference type="EMBL" id="RAJ73758.1"/>
    </source>
</evidence>
<comment type="caution">
    <text evidence="4">The sequence shown here is derived from an EMBL/GenBank/DDBJ whole genome shotgun (WGS) entry which is preliminary data.</text>
</comment>
<dbReference type="Pfam" id="PF00072">
    <property type="entry name" value="Response_reg"/>
    <property type="match status" value="1"/>
</dbReference>
<dbReference type="InterPro" id="IPR011006">
    <property type="entry name" value="CheY-like_superfamily"/>
</dbReference>
<dbReference type="SUPFAM" id="SSF52172">
    <property type="entry name" value="CheY-like"/>
    <property type="match status" value="1"/>
</dbReference>
<keyword evidence="5" id="KW-1185">Reference proteome</keyword>
<sequence>MIKCLIADDEVIAQQILEQYILQSEDLVLVAKCRNAMQAFAQLEQNAIDLIFLDIEMPLVSGITFLKSLPHPPKIIFTTAYAEYALQGYELNVSDYLLKPFSFERFSQAVEKVRQQLASRKPETDVSEPDDACLIIKEKGALMKIPYDEVLYIEGSRDYVKVVLSGKSHLVHLTMKKLESMLPGHLFVRSHKSYIVSVPKIKLIKAAELVMANQEIIPLSPNYKDTVVKCFSVGK</sequence>
<accession>A0A327VKQ6</accession>
<dbReference type="GO" id="GO:0000156">
    <property type="term" value="F:phosphorelay response regulator activity"/>
    <property type="evidence" value="ECO:0007669"/>
    <property type="project" value="InterPro"/>
</dbReference>